<evidence type="ECO:0000313" key="5">
    <source>
        <dbReference type="Proteomes" id="UP001519332"/>
    </source>
</evidence>
<evidence type="ECO:0000256" key="2">
    <source>
        <dbReference type="ARBA" id="ARBA00022898"/>
    </source>
</evidence>
<name>A0ABS4TMN5_9PSEU</name>
<dbReference type="RefSeq" id="WP_209642474.1">
    <property type="nucleotide sequence ID" value="NZ_JAGINW010000001.1"/>
</dbReference>
<dbReference type="InterPro" id="IPR000310">
    <property type="entry name" value="Orn/Lys/Arg_deCO2ase_major_dom"/>
</dbReference>
<reference evidence="4 5" key="1">
    <citation type="submission" date="2021-03" db="EMBL/GenBank/DDBJ databases">
        <title>Sequencing the genomes of 1000 actinobacteria strains.</title>
        <authorList>
            <person name="Klenk H.-P."/>
        </authorList>
    </citation>
    <scope>NUCLEOTIDE SEQUENCE [LARGE SCALE GENOMIC DNA]</scope>
    <source>
        <strain evidence="4 5">DSM 46670</strain>
    </source>
</reference>
<dbReference type="PANTHER" id="PTHR43277:SF4">
    <property type="entry name" value="ARGININE DECARBOXYLASE"/>
    <property type="match status" value="1"/>
</dbReference>
<sequence length="105" mass="11868">MDHSRAPVLEALRDYHERGFVPFNAPGHKQGRGIDPRVLEVVGRNVFTADVLTPNGLDGRRLDHGVLREAQELMADAVGADHTFFSRQACTSRMRWTALWIRFAL</sequence>
<dbReference type="Pfam" id="PF01276">
    <property type="entry name" value="OKR_DC_1"/>
    <property type="match status" value="1"/>
</dbReference>
<dbReference type="InterPro" id="IPR015421">
    <property type="entry name" value="PyrdxlP-dep_Trfase_major"/>
</dbReference>
<gene>
    <name evidence="4" type="ORF">JOF56_005639</name>
</gene>
<feature type="domain" description="Orn/Lys/Arg decarboxylases family 1 pyridoxal-P attachment site" evidence="3">
    <location>
        <begin position="7"/>
        <end position="92"/>
    </location>
</feature>
<proteinExistence type="predicted"/>
<dbReference type="InterPro" id="IPR015424">
    <property type="entry name" value="PyrdxlP-dep_Trfase"/>
</dbReference>
<comment type="caution">
    <text evidence="4">The sequence shown here is derived from an EMBL/GenBank/DDBJ whole genome shotgun (WGS) entry which is preliminary data.</text>
</comment>
<dbReference type="Proteomes" id="UP001519332">
    <property type="component" value="Unassembled WGS sequence"/>
</dbReference>
<keyword evidence="2" id="KW-0663">Pyridoxal phosphate</keyword>
<protein>
    <submittedName>
        <fullName evidence="4">Arginine/lysine/ornithine decarboxylase</fullName>
    </submittedName>
</protein>
<keyword evidence="5" id="KW-1185">Reference proteome</keyword>
<evidence type="ECO:0000259" key="3">
    <source>
        <dbReference type="Pfam" id="PF01276"/>
    </source>
</evidence>
<evidence type="ECO:0000256" key="1">
    <source>
        <dbReference type="ARBA" id="ARBA00001933"/>
    </source>
</evidence>
<organism evidence="4 5">
    <name type="scientific">Kibdelosporangium banguiense</name>
    <dbReference type="NCBI Taxonomy" id="1365924"/>
    <lineage>
        <taxon>Bacteria</taxon>
        <taxon>Bacillati</taxon>
        <taxon>Actinomycetota</taxon>
        <taxon>Actinomycetes</taxon>
        <taxon>Pseudonocardiales</taxon>
        <taxon>Pseudonocardiaceae</taxon>
        <taxon>Kibdelosporangium</taxon>
    </lineage>
</organism>
<dbReference type="InterPro" id="IPR052357">
    <property type="entry name" value="Orn_Lys_Arg_decarboxylase-I"/>
</dbReference>
<comment type="cofactor">
    <cofactor evidence="1">
        <name>pyridoxal 5'-phosphate</name>
        <dbReference type="ChEBI" id="CHEBI:597326"/>
    </cofactor>
</comment>
<dbReference type="Gene3D" id="3.40.640.10">
    <property type="entry name" value="Type I PLP-dependent aspartate aminotransferase-like (Major domain)"/>
    <property type="match status" value="1"/>
</dbReference>
<dbReference type="SUPFAM" id="SSF53383">
    <property type="entry name" value="PLP-dependent transferases"/>
    <property type="match status" value="1"/>
</dbReference>
<accession>A0ABS4TMN5</accession>
<dbReference type="PANTHER" id="PTHR43277">
    <property type="entry name" value="ARGININE DECARBOXYLASE"/>
    <property type="match status" value="1"/>
</dbReference>
<evidence type="ECO:0000313" key="4">
    <source>
        <dbReference type="EMBL" id="MBP2325254.1"/>
    </source>
</evidence>
<dbReference type="EMBL" id="JAGINW010000001">
    <property type="protein sequence ID" value="MBP2325254.1"/>
    <property type="molecule type" value="Genomic_DNA"/>
</dbReference>